<evidence type="ECO:0000256" key="3">
    <source>
        <dbReference type="ARBA" id="ARBA00023002"/>
    </source>
</evidence>
<evidence type="ECO:0000313" key="5">
    <source>
        <dbReference type="Proteomes" id="UP000253934"/>
    </source>
</evidence>
<evidence type="ECO:0000313" key="4">
    <source>
        <dbReference type="EMBL" id="RDB35368.1"/>
    </source>
</evidence>
<dbReference type="CDD" id="cd04730">
    <property type="entry name" value="NPD_like"/>
    <property type="match status" value="1"/>
</dbReference>
<dbReference type="PANTHER" id="PTHR32332">
    <property type="entry name" value="2-NITROPROPANE DIOXYGENASE"/>
    <property type="match status" value="1"/>
</dbReference>
<dbReference type="PANTHER" id="PTHR32332:SF20">
    <property type="entry name" value="2-NITROPROPANE DIOXYGENASE-LIKE PROTEIN"/>
    <property type="match status" value="1"/>
</dbReference>
<dbReference type="EMBL" id="QOVW01000088">
    <property type="protein sequence ID" value="RDB35368.1"/>
    <property type="molecule type" value="Genomic_DNA"/>
</dbReference>
<keyword evidence="3" id="KW-0560">Oxidoreductase</keyword>
<accession>A0A369KND5</accession>
<dbReference type="Proteomes" id="UP000253934">
    <property type="component" value="Unassembled WGS sequence"/>
</dbReference>
<dbReference type="SUPFAM" id="SSF51412">
    <property type="entry name" value="Inosine monophosphate dehydrogenase (IMPDH)"/>
    <property type="match status" value="1"/>
</dbReference>
<dbReference type="InterPro" id="IPR013785">
    <property type="entry name" value="Aldolase_TIM"/>
</dbReference>
<keyword evidence="5" id="KW-1185">Reference proteome</keyword>
<keyword evidence="1" id="KW-0285">Flavoprotein</keyword>
<dbReference type="Gene3D" id="3.20.20.70">
    <property type="entry name" value="Aldolase class I"/>
    <property type="match status" value="1"/>
</dbReference>
<evidence type="ECO:0000256" key="1">
    <source>
        <dbReference type="ARBA" id="ARBA00022630"/>
    </source>
</evidence>
<gene>
    <name evidence="4" type="ORF">DCC88_10485</name>
</gene>
<dbReference type="Pfam" id="PF03060">
    <property type="entry name" value="NMO"/>
    <property type="match status" value="1"/>
</dbReference>
<organism evidence="4 5">
    <name type="scientific">Spirobacillus cienkowskii</name>
    <dbReference type="NCBI Taxonomy" id="495820"/>
    <lineage>
        <taxon>Bacteria</taxon>
        <taxon>Pseudomonadati</taxon>
        <taxon>Bdellovibrionota</taxon>
        <taxon>Oligoflexia</taxon>
        <taxon>Silvanigrellales</taxon>
        <taxon>Spirobacillus</taxon>
    </lineage>
</organism>
<reference evidence="4" key="1">
    <citation type="submission" date="2018-04" db="EMBL/GenBank/DDBJ databases">
        <title>Draft genome sequence of the Candidatus Spirobacillus cienkowskii, a pathogen of freshwater Daphnia species, reconstructed from hemolymph metagenomic reads.</title>
        <authorList>
            <person name="Bresciani L."/>
            <person name="Lemos L.N."/>
            <person name="Wale N."/>
            <person name="Lin J.Y."/>
            <person name="Fernandes G.R."/>
            <person name="Duffy M.A."/>
            <person name="Rodrigues J.M."/>
        </authorList>
    </citation>
    <scope>NUCLEOTIDE SEQUENCE [LARGE SCALE GENOMIC DNA]</scope>
    <source>
        <strain evidence="4">Binning01</strain>
    </source>
</reference>
<evidence type="ECO:0000256" key="2">
    <source>
        <dbReference type="ARBA" id="ARBA00022643"/>
    </source>
</evidence>
<sequence length="320" mass="34636">MEAEKGDIWPQNRIQNLFKIEHPIIQAGMVWVSGAKLAAASANAGCLGLLGAGSMKPDVLRSQIKKAKSLTSKPFGINLPLLYEKTEEQINTALEEGIRIFFTSAGSPKRWTAFLKQNGCTVVHVVSTPEFAKKCQDAGVDAVVVEGFEAGGHNGRDEITTLVLLQQLYQKLSIPIIAAGGIGTGRGILAAFALGAEGVQIGTAFAATEESSAHNNFKLAMCDATFNATFLRMKKLVPVRLLENPFSKQIEEAENRCASKEELLQILGKGRAREGILNGNIQEGELEVGQIVSEIKEILTCANFVDNLKKEFLEAKIRLI</sequence>
<proteinExistence type="predicted"/>
<keyword evidence="2" id="KW-0288">FMN</keyword>
<protein>
    <submittedName>
        <fullName evidence="4">Nitronate monooxygenase</fullName>
    </submittedName>
</protein>
<dbReference type="GO" id="GO:0018580">
    <property type="term" value="F:nitronate monooxygenase activity"/>
    <property type="evidence" value="ECO:0007669"/>
    <property type="project" value="InterPro"/>
</dbReference>
<dbReference type="InterPro" id="IPR004136">
    <property type="entry name" value="NMO"/>
</dbReference>
<dbReference type="AlphaFoldDB" id="A0A369KND5"/>
<keyword evidence="4" id="KW-0503">Monooxygenase</keyword>
<comment type="caution">
    <text evidence="4">The sequence shown here is derived from an EMBL/GenBank/DDBJ whole genome shotgun (WGS) entry which is preliminary data.</text>
</comment>
<name>A0A369KND5_9BACT</name>